<dbReference type="FunFam" id="2.20.100.10:FF:000002">
    <property type="entry name" value="Unc-5 netrin receptor C"/>
    <property type="match status" value="1"/>
</dbReference>
<dbReference type="EMBL" id="JALJAT010000001">
    <property type="protein sequence ID" value="KAK4475633.1"/>
    <property type="molecule type" value="Genomic_DNA"/>
</dbReference>
<evidence type="ECO:0000256" key="1">
    <source>
        <dbReference type="ARBA" id="ARBA00022737"/>
    </source>
</evidence>
<keyword evidence="1" id="KW-0677">Repeat</keyword>
<evidence type="ECO:0000313" key="3">
    <source>
        <dbReference type="EMBL" id="KAK4475633.1"/>
    </source>
</evidence>
<dbReference type="InterPro" id="IPR052065">
    <property type="entry name" value="Compl_asym_regulator"/>
</dbReference>
<dbReference type="SMART" id="SM00209">
    <property type="entry name" value="TSP1"/>
    <property type="match status" value="2"/>
</dbReference>
<dbReference type="Proteomes" id="UP001292079">
    <property type="component" value="Unassembled WGS sequence"/>
</dbReference>
<dbReference type="InterPro" id="IPR000884">
    <property type="entry name" value="TSP1_rpt"/>
</dbReference>
<dbReference type="SUPFAM" id="SSF82895">
    <property type="entry name" value="TSP-1 type 1 repeat"/>
    <property type="match status" value="2"/>
</dbReference>
<proteinExistence type="predicted"/>
<dbReference type="PROSITE" id="PS50092">
    <property type="entry name" value="TSP1"/>
    <property type="match status" value="2"/>
</dbReference>
<sequence length="565" mass="64660">MIYQGNTIDFIIKECSSKSEWGLWRCPGIGIKCSADIATRYKCIGGNCTNDSICSKLKNYSQTDSCVKVLERGECEPWWSKWSSWSKCAATCGFTTRRRFRSCIGAMNNKSDKAEVKGSILKSCASGKRMKEAEVVSCPIRSVCLAINGGWGQWSEFSECSVTCGVGKRIRRRQCDYPRPQNGGLYCQGTDYQEVYCEGFLPCPQTGQWCSWSPAVQQCTRSCGTRGMGLRSRQCACPKPSHGGSDCEIPSQVEKLATSLSNDNTTDAPTKLALAAILKGEGLWEPCNRHHCPYLRTLNIKENSLISEDLKLQKAEDTWILSSGIPQKISGPIKLFCPPSRISRKEIFDKPDRFPKSKFYWTRSTPTSPKEPYDTPGIPIVNTDSYLLENDYLVIRRLEPSTVGIYRFGYEYEPGYYETVCFFPVYIHHWQQVLKHGVTFDLVCNSLGLWPIISRSNTTKWFIYWNITLLEKNVEQNTMKKHKLWWYTELNNFHINSIDKQTNSSQFTMWDIEYRRLYDVIKTMTGYYECQVLNQINATYNRTFITQSIHLVVMSPPNIWTLVSD</sequence>
<gene>
    <name evidence="3" type="ORF">MN116_000904</name>
</gene>
<evidence type="ECO:0000256" key="2">
    <source>
        <dbReference type="ARBA" id="ARBA00023157"/>
    </source>
</evidence>
<reference evidence="3" key="1">
    <citation type="submission" date="2022-04" db="EMBL/GenBank/DDBJ databases">
        <authorList>
            <person name="Xu L."/>
            <person name="Lv Z."/>
        </authorList>
    </citation>
    <scope>NUCLEOTIDE SEQUENCE</scope>
    <source>
        <strain evidence="3">LV_2022a</strain>
    </source>
</reference>
<dbReference type="Pfam" id="PF00090">
    <property type="entry name" value="TSP_1"/>
    <property type="match status" value="2"/>
</dbReference>
<dbReference type="InterPro" id="IPR036383">
    <property type="entry name" value="TSP1_rpt_sf"/>
</dbReference>
<organism evidence="3 4">
    <name type="scientific">Schistosoma mekongi</name>
    <name type="common">Parasitic worm</name>
    <dbReference type="NCBI Taxonomy" id="38744"/>
    <lineage>
        <taxon>Eukaryota</taxon>
        <taxon>Metazoa</taxon>
        <taxon>Spiralia</taxon>
        <taxon>Lophotrochozoa</taxon>
        <taxon>Platyhelminthes</taxon>
        <taxon>Trematoda</taxon>
        <taxon>Digenea</taxon>
        <taxon>Strigeidida</taxon>
        <taxon>Schistosomatoidea</taxon>
        <taxon>Schistosomatidae</taxon>
        <taxon>Schistosoma</taxon>
    </lineage>
</organism>
<dbReference type="AlphaFoldDB" id="A0AAE1ZL31"/>
<dbReference type="Gene3D" id="2.20.100.10">
    <property type="entry name" value="Thrombospondin type-1 (TSP1) repeat"/>
    <property type="match status" value="3"/>
</dbReference>
<dbReference type="PANTHER" id="PTHR22906:SF21">
    <property type="entry name" value="SEMA DOMAIN-CONTAINING PROTEIN"/>
    <property type="match status" value="1"/>
</dbReference>
<evidence type="ECO:0000313" key="4">
    <source>
        <dbReference type="Proteomes" id="UP001292079"/>
    </source>
</evidence>
<reference evidence="3" key="2">
    <citation type="journal article" date="2023" name="Infect Dis Poverty">
        <title>Chromosome-scale genome of the human blood fluke Schistosoma mekongi and its implications for public health.</title>
        <authorList>
            <person name="Zhou M."/>
            <person name="Xu L."/>
            <person name="Xu D."/>
            <person name="Chen W."/>
            <person name="Khan J."/>
            <person name="Hu Y."/>
            <person name="Huang H."/>
            <person name="Wei H."/>
            <person name="Zhang Y."/>
            <person name="Chusongsang P."/>
            <person name="Tanasarnprasert K."/>
            <person name="Hu X."/>
            <person name="Limpanont Y."/>
            <person name="Lv Z."/>
        </authorList>
    </citation>
    <scope>NUCLEOTIDE SEQUENCE</scope>
    <source>
        <strain evidence="3">LV_2022a</strain>
    </source>
</reference>
<accession>A0AAE1ZL31</accession>
<evidence type="ECO:0008006" key="5">
    <source>
        <dbReference type="Google" id="ProtNLM"/>
    </source>
</evidence>
<keyword evidence="2" id="KW-1015">Disulfide bond</keyword>
<keyword evidence="4" id="KW-1185">Reference proteome</keyword>
<name>A0AAE1ZL31_SCHME</name>
<protein>
    <recommendedName>
        <fullName evidence="5">Ig-like domain-containing protein</fullName>
    </recommendedName>
</protein>
<dbReference type="PANTHER" id="PTHR22906">
    <property type="entry name" value="PROPERDIN"/>
    <property type="match status" value="1"/>
</dbReference>
<comment type="caution">
    <text evidence="3">The sequence shown here is derived from an EMBL/GenBank/DDBJ whole genome shotgun (WGS) entry which is preliminary data.</text>
</comment>